<comment type="similarity">
    <text evidence="1">Belongs to the manganese catalase family.</text>
</comment>
<evidence type="ECO:0000313" key="5">
    <source>
        <dbReference type="Proteomes" id="UP000184301"/>
    </source>
</evidence>
<dbReference type="Proteomes" id="UP000184301">
    <property type="component" value="Unassembled WGS sequence"/>
</dbReference>
<evidence type="ECO:0000256" key="3">
    <source>
        <dbReference type="PIRSR" id="PIRSR607760-2"/>
    </source>
</evidence>
<evidence type="ECO:0000256" key="1">
    <source>
        <dbReference type="ARBA" id="ARBA00007644"/>
    </source>
</evidence>
<comment type="cofactor">
    <cofactor evidence="3">
        <name>Ca(2+)</name>
        <dbReference type="ChEBI" id="CHEBI:29108"/>
    </cofactor>
    <text evidence="3">Binds 1 Ca(2+) ion per subunit.</text>
</comment>
<dbReference type="SUPFAM" id="SSF47240">
    <property type="entry name" value="Ferritin-like"/>
    <property type="match status" value="1"/>
</dbReference>
<dbReference type="OrthoDB" id="9800585at2"/>
<accession>A0A1M6IML9</accession>
<protein>
    <submittedName>
        <fullName evidence="4">Manganese containing catalase</fullName>
    </submittedName>
</protein>
<evidence type="ECO:0000313" key="4">
    <source>
        <dbReference type="EMBL" id="SHJ35741.1"/>
    </source>
</evidence>
<proteinExistence type="inferred from homology"/>
<feature type="binding site" evidence="3">
    <location>
        <position position="60"/>
    </location>
    <ligand>
        <name>Ca(2+)</name>
        <dbReference type="ChEBI" id="CHEBI:29108"/>
    </ligand>
</feature>
<keyword evidence="2" id="KW-0464">Manganese</keyword>
<keyword evidence="3" id="KW-0106">Calcium</keyword>
<dbReference type="InterPro" id="IPR009078">
    <property type="entry name" value="Ferritin-like_SF"/>
</dbReference>
<gene>
    <name evidence="4" type="ORF">SAMN02745243_00407</name>
</gene>
<dbReference type="InterPro" id="IPR007760">
    <property type="entry name" value="Mn_catalase"/>
</dbReference>
<feature type="binding site" evidence="2">
    <location>
        <position position="35"/>
    </location>
    <ligand>
        <name>Mn(2+)</name>
        <dbReference type="ChEBI" id="CHEBI:29035"/>
        <label>1</label>
    </ligand>
</feature>
<dbReference type="STRING" id="1121950.SAMN02745243_00407"/>
<comment type="cofactor">
    <cofactor evidence="2">
        <name>Mn(2+)</name>
        <dbReference type="ChEBI" id="CHEBI:29035"/>
    </cofactor>
    <text evidence="2">Binds 2 manganese ions per subunit.</text>
</comment>
<organism evidence="4 5">
    <name type="scientific">Hespellia stercorisuis DSM 15480</name>
    <dbReference type="NCBI Taxonomy" id="1121950"/>
    <lineage>
        <taxon>Bacteria</taxon>
        <taxon>Bacillati</taxon>
        <taxon>Bacillota</taxon>
        <taxon>Clostridia</taxon>
        <taxon>Lachnospirales</taxon>
        <taxon>Lachnospiraceae</taxon>
        <taxon>Hespellia</taxon>
    </lineage>
</organism>
<keyword evidence="2" id="KW-0479">Metal-binding</keyword>
<sequence length="70" mass="7744">MWNYEKRLQYPVKIAETNAALAQAIATQYGGPDGESGAAMRYLSQRFAMPYKEATAVLNDVGSEAPEMDR</sequence>
<dbReference type="AlphaFoldDB" id="A0A1M6IML9"/>
<dbReference type="Pfam" id="PF05067">
    <property type="entry name" value="Mn_catalase"/>
    <property type="match status" value="1"/>
</dbReference>
<keyword evidence="5" id="KW-1185">Reference proteome</keyword>
<dbReference type="EMBL" id="FQZY01000007">
    <property type="protein sequence ID" value="SHJ35741.1"/>
    <property type="molecule type" value="Genomic_DNA"/>
</dbReference>
<name>A0A1M6IML9_9FIRM</name>
<dbReference type="InterPro" id="IPR012347">
    <property type="entry name" value="Ferritin-like"/>
</dbReference>
<dbReference type="GO" id="GO:0046872">
    <property type="term" value="F:metal ion binding"/>
    <property type="evidence" value="ECO:0007669"/>
    <property type="project" value="UniProtKB-KW"/>
</dbReference>
<reference evidence="4 5" key="1">
    <citation type="submission" date="2016-11" db="EMBL/GenBank/DDBJ databases">
        <authorList>
            <person name="Jaros S."/>
            <person name="Januszkiewicz K."/>
            <person name="Wedrychowicz H."/>
        </authorList>
    </citation>
    <scope>NUCLEOTIDE SEQUENCE [LARGE SCALE GENOMIC DNA]</scope>
    <source>
        <strain evidence="4 5">DSM 15480</strain>
    </source>
</reference>
<dbReference type="Gene3D" id="1.20.1260.10">
    <property type="match status" value="1"/>
</dbReference>
<evidence type="ECO:0000256" key="2">
    <source>
        <dbReference type="PIRSR" id="PIRSR607760-1"/>
    </source>
</evidence>